<dbReference type="SUPFAM" id="SSF74653">
    <property type="entry name" value="TolA/TonB C-terminal domain"/>
    <property type="match status" value="1"/>
</dbReference>
<evidence type="ECO:0000313" key="13">
    <source>
        <dbReference type="EMBL" id="MDI2089905.1"/>
    </source>
</evidence>
<evidence type="ECO:0000256" key="7">
    <source>
        <dbReference type="ARBA" id="ARBA00022927"/>
    </source>
</evidence>
<accession>A0ABT6PYV0</accession>
<dbReference type="InterPro" id="IPR051045">
    <property type="entry name" value="TonB-dependent_transducer"/>
</dbReference>
<dbReference type="PANTHER" id="PTHR33446:SF2">
    <property type="entry name" value="PROTEIN TONB"/>
    <property type="match status" value="1"/>
</dbReference>
<dbReference type="Gene3D" id="3.30.1150.10">
    <property type="match status" value="1"/>
</dbReference>
<keyword evidence="5" id="KW-0997">Cell inner membrane</keyword>
<feature type="compositionally biased region" description="Polar residues" evidence="10">
    <location>
        <begin position="261"/>
        <end position="283"/>
    </location>
</feature>
<evidence type="ECO:0000256" key="1">
    <source>
        <dbReference type="ARBA" id="ARBA00004383"/>
    </source>
</evidence>
<evidence type="ECO:0000256" key="5">
    <source>
        <dbReference type="ARBA" id="ARBA00022519"/>
    </source>
</evidence>
<name>A0ABT6PYV0_9PROT</name>
<keyword evidence="3" id="KW-0813">Transport</keyword>
<evidence type="ECO:0000256" key="10">
    <source>
        <dbReference type="SAM" id="MobiDB-lite"/>
    </source>
</evidence>
<evidence type="ECO:0000256" key="11">
    <source>
        <dbReference type="SAM" id="Phobius"/>
    </source>
</evidence>
<evidence type="ECO:0000256" key="8">
    <source>
        <dbReference type="ARBA" id="ARBA00022989"/>
    </source>
</evidence>
<keyword evidence="4" id="KW-1003">Cell membrane</keyword>
<dbReference type="Pfam" id="PF03544">
    <property type="entry name" value="TonB_C"/>
    <property type="match status" value="1"/>
</dbReference>
<evidence type="ECO:0000256" key="2">
    <source>
        <dbReference type="ARBA" id="ARBA00006555"/>
    </source>
</evidence>
<comment type="similarity">
    <text evidence="2">Belongs to the TonB family.</text>
</comment>
<evidence type="ECO:0000313" key="14">
    <source>
        <dbReference type="Proteomes" id="UP001431634"/>
    </source>
</evidence>
<evidence type="ECO:0000256" key="3">
    <source>
        <dbReference type="ARBA" id="ARBA00022448"/>
    </source>
</evidence>
<dbReference type="InterPro" id="IPR006260">
    <property type="entry name" value="TonB/TolA_C"/>
</dbReference>
<feature type="compositionally biased region" description="Polar residues" evidence="10">
    <location>
        <begin position="184"/>
        <end position="194"/>
    </location>
</feature>
<feature type="region of interest" description="Disordered" evidence="10">
    <location>
        <begin position="153"/>
        <end position="306"/>
    </location>
</feature>
<keyword evidence="6 11" id="KW-0812">Transmembrane</keyword>
<comment type="subcellular location">
    <subcellularLocation>
        <location evidence="1">Cell inner membrane</location>
        <topology evidence="1">Single-pass membrane protein</topology>
        <orientation evidence="1">Periplasmic side</orientation>
    </subcellularLocation>
</comment>
<keyword evidence="14" id="KW-1185">Reference proteome</keyword>
<evidence type="ECO:0000256" key="4">
    <source>
        <dbReference type="ARBA" id="ARBA00022475"/>
    </source>
</evidence>
<dbReference type="InterPro" id="IPR037682">
    <property type="entry name" value="TonB_C"/>
</dbReference>
<reference evidence="13" key="1">
    <citation type="submission" date="2023-05" db="EMBL/GenBank/DDBJ databases">
        <title>Whole genome sequence of Commensalibacter sp.</title>
        <authorList>
            <person name="Charoenyingcharoen P."/>
            <person name="Yukphan P."/>
        </authorList>
    </citation>
    <scope>NUCLEOTIDE SEQUENCE</scope>
    <source>
        <strain evidence="13">TBRC 16381</strain>
    </source>
</reference>
<dbReference type="RefSeq" id="WP_281447071.1">
    <property type="nucleotide sequence ID" value="NZ_JASBAO010000001.1"/>
</dbReference>
<proteinExistence type="inferred from homology"/>
<protein>
    <submittedName>
        <fullName evidence="13">TonB family protein</fullName>
    </submittedName>
</protein>
<feature type="transmembrane region" description="Helical" evidence="11">
    <location>
        <begin position="117"/>
        <end position="138"/>
    </location>
</feature>
<sequence length="423" mass="46748">MTHKNRPLIYKTVTAHHYDRFVGYIIPSSPDAYLRPEFIKRLKSSEFVSRPTTYVILLTGHHLLHKEPADSRTSVHHTTGLAFNSYVPSSDLPSSFHLHSLYPKVEKKRFFPSSGSIASTIIHLLILVSAIIVFIKFFEPSFKGNNEQGQPVDMVFLPQNTGSSGLTGEGLNGEDGKPLPPPSQQQAKTISPPENTKPLPPPSPTNEELSAPPIEQTIPKANADPIPVPKEKTNNTKKQPTKNHTYAYRYTPPRQKRIPQRRTTPQSNSPFANMSNLDFSENPSKSKRHAATKKIPQGSRSSIDLSTGPLVKNGKINVPYAAKISIKGVSDDYGQALNNWIQRHMYYPIEALKNGEAGSPSVHVAISRDGQVTSVTLTNSSGSDALDTAITGMFRGATLPKIPPDLPDHFELDLTINYILLRR</sequence>
<dbReference type="PANTHER" id="PTHR33446">
    <property type="entry name" value="PROTEIN TONB-RELATED"/>
    <property type="match status" value="1"/>
</dbReference>
<keyword evidence="8 11" id="KW-1133">Transmembrane helix</keyword>
<dbReference type="Proteomes" id="UP001431634">
    <property type="component" value="Unassembled WGS sequence"/>
</dbReference>
<dbReference type="EMBL" id="JASBAO010000001">
    <property type="protein sequence ID" value="MDI2089905.1"/>
    <property type="molecule type" value="Genomic_DNA"/>
</dbReference>
<feature type="domain" description="TonB C-terminal" evidence="12">
    <location>
        <begin position="332"/>
        <end position="423"/>
    </location>
</feature>
<evidence type="ECO:0000256" key="6">
    <source>
        <dbReference type="ARBA" id="ARBA00022692"/>
    </source>
</evidence>
<dbReference type="NCBIfam" id="TIGR01352">
    <property type="entry name" value="tonB_Cterm"/>
    <property type="match status" value="1"/>
</dbReference>
<dbReference type="PROSITE" id="PS52015">
    <property type="entry name" value="TONB_CTD"/>
    <property type="match status" value="1"/>
</dbReference>
<keyword evidence="7" id="KW-0653">Protein transport</keyword>
<gene>
    <name evidence="13" type="ORF">QJV27_00690</name>
</gene>
<keyword evidence="9 11" id="KW-0472">Membrane</keyword>
<organism evidence="13 14">
    <name type="scientific">Commensalibacter oyaizuii</name>
    <dbReference type="NCBI Taxonomy" id="3043873"/>
    <lineage>
        <taxon>Bacteria</taxon>
        <taxon>Pseudomonadati</taxon>
        <taxon>Pseudomonadota</taxon>
        <taxon>Alphaproteobacteria</taxon>
        <taxon>Acetobacterales</taxon>
        <taxon>Acetobacteraceae</taxon>
    </lineage>
</organism>
<comment type="caution">
    <text evidence="13">The sequence shown here is derived from an EMBL/GenBank/DDBJ whole genome shotgun (WGS) entry which is preliminary data.</text>
</comment>
<evidence type="ECO:0000259" key="12">
    <source>
        <dbReference type="PROSITE" id="PS52015"/>
    </source>
</evidence>
<evidence type="ECO:0000256" key="9">
    <source>
        <dbReference type="ARBA" id="ARBA00023136"/>
    </source>
</evidence>